<dbReference type="Proteomes" id="UP000541033">
    <property type="component" value="Unassembled WGS sequence"/>
</dbReference>
<keyword evidence="2" id="KW-1133">Transmembrane helix</keyword>
<gene>
    <name evidence="3" type="ORF">FHX76_003169</name>
</gene>
<evidence type="ECO:0000256" key="2">
    <source>
        <dbReference type="SAM" id="Phobius"/>
    </source>
</evidence>
<keyword evidence="2" id="KW-0812">Transmembrane</keyword>
<proteinExistence type="predicted"/>
<dbReference type="EMBL" id="JAAMOX010000003">
    <property type="protein sequence ID" value="NIH55254.1"/>
    <property type="molecule type" value="Genomic_DNA"/>
</dbReference>
<organism evidence="3 4">
    <name type="scientific">Lysinibacter cavernae</name>
    <dbReference type="NCBI Taxonomy" id="1640652"/>
    <lineage>
        <taxon>Bacteria</taxon>
        <taxon>Bacillati</taxon>
        <taxon>Actinomycetota</taxon>
        <taxon>Actinomycetes</taxon>
        <taxon>Micrococcales</taxon>
        <taxon>Microbacteriaceae</taxon>
        <taxon>Lysinibacter</taxon>
    </lineage>
</organism>
<feature type="compositionally biased region" description="Acidic residues" evidence="1">
    <location>
        <begin position="149"/>
        <end position="160"/>
    </location>
</feature>
<accession>A0A7X5TV11</accession>
<dbReference type="AlphaFoldDB" id="A0A7X5TV11"/>
<keyword evidence="4" id="KW-1185">Reference proteome</keyword>
<name>A0A7X5TV11_9MICO</name>
<sequence length="315" mass="33432">MTNAPNASASNPSDQASEPAASLPQPAADFPAPVEPPRDQQPFPAQGQAYGVPQPPVNQNPNAYGAPYGHNVQPPQPYSPYAQPYASPTGYAAAPPRRGFPAWGWVLIVLGVILALGAGLVMLLVTLFGNFMDDNGSGSSPFGGSSSQESEDQNFSEELSEPGTSFAFGDWATVPFDESDVVGLTVTGVEQVSDEQLATFVEDYPRIAGNNVFFIRFQAKQLGDADLSYSSFDYDMTPIDADGNITGTIVPDYVIDAPDCTGGYFVDSPAKGETMDSCMILFVADGGNAPAGMQYTDYDDFDESTNGQLTWITKP</sequence>
<reference evidence="3 4" key="1">
    <citation type="submission" date="2020-02" db="EMBL/GenBank/DDBJ databases">
        <title>Sequencing the genomes of 1000 actinobacteria strains.</title>
        <authorList>
            <person name="Klenk H.-P."/>
        </authorList>
    </citation>
    <scope>NUCLEOTIDE SEQUENCE [LARGE SCALE GENOMIC DNA]</scope>
    <source>
        <strain evidence="3 4">DSM 27960</strain>
    </source>
</reference>
<evidence type="ECO:0000313" key="4">
    <source>
        <dbReference type="Proteomes" id="UP000541033"/>
    </source>
</evidence>
<feature type="region of interest" description="Disordered" evidence="1">
    <location>
        <begin position="138"/>
        <end position="161"/>
    </location>
</feature>
<keyword evidence="2" id="KW-0472">Membrane</keyword>
<feature type="compositionally biased region" description="Polar residues" evidence="1">
    <location>
        <begin position="1"/>
        <end position="16"/>
    </location>
</feature>
<feature type="compositionally biased region" description="Low complexity" evidence="1">
    <location>
        <begin position="138"/>
        <end position="148"/>
    </location>
</feature>
<feature type="region of interest" description="Disordered" evidence="1">
    <location>
        <begin position="1"/>
        <end position="79"/>
    </location>
</feature>
<feature type="transmembrane region" description="Helical" evidence="2">
    <location>
        <begin position="102"/>
        <end position="128"/>
    </location>
</feature>
<protein>
    <submittedName>
        <fullName evidence="3">Uncharacterized protein</fullName>
    </submittedName>
</protein>
<comment type="caution">
    <text evidence="3">The sequence shown here is derived from an EMBL/GenBank/DDBJ whole genome shotgun (WGS) entry which is preliminary data.</text>
</comment>
<dbReference type="RefSeq" id="WP_167152275.1">
    <property type="nucleotide sequence ID" value="NZ_JAAMOX010000003.1"/>
</dbReference>
<evidence type="ECO:0000313" key="3">
    <source>
        <dbReference type="EMBL" id="NIH55254.1"/>
    </source>
</evidence>
<evidence type="ECO:0000256" key="1">
    <source>
        <dbReference type="SAM" id="MobiDB-lite"/>
    </source>
</evidence>